<feature type="region of interest" description="Disordered" evidence="1">
    <location>
        <begin position="23"/>
        <end position="78"/>
    </location>
</feature>
<dbReference type="AlphaFoldDB" id="A0A4D6L303"/>
<protein>
    <submittedName>
        <fullName evidence="2">Uncharacterized protein</fullName>
    </submittedName>
</protein>
<evidence type="ECO:0000313" key="2">
    <source>
        <dbReference type="EMBL" id="QCD82917.1"/>
    </source>
</evidence>
<feature type="region of interest" description="Disordered" evidence="1">
    <location>
        <begin position="109"/>
        <end position="143"/>
    </location>
</feature>
<feature type="compositionally biased region" description="Gly residues" evidence="1">
    <location>
        <begin position="54"/>
        <end position="70"/>
    </location>
</feature>
<reference evidence="2 3" key="1">
    <citation type="submission" date="2019-04" db="EMBL/GenBank/DDBJ databases">
        <title>An improved genome assembly and genetic linkage map for asparagus bean, Vigna unguiculata ssp. sesquipedialis.</title>
        <authorList>
            <person name="Xia Q."/>
            <person name="Zhang R."/>
            <person name="Dong Y."/>
        </authorList>
    </citation>
    <scope>NUCLEOTIDE SEQUENCE [LARGE SCALE GENOMIC DNA]</scope>
    <source>
        <tissue evidence="2">Leaf</tissue>
    </source>
</reference>
<organism evidence="2 3">
    <name type="scientific">Vigna unguiculata</name>
    <name type="common">Cowpea</name>
    <dbReference type="NCBI Taxonomy" id="3917"/>
    <lineage>
        <taxon>Eukaryota</taxon>
        <taxon>Viridiplantae</taxon>
        <taxon>Streptophyta</taxon>
        <taxon>Embryophyta</taxon>
        <taxon>Tracheophyta</taxon>
        <taxon>Spermatophyta</taxon>
        <taxon>Magnoliopsida</taxon>
        <taxon>eudicotyledons</taxon>
        <taxon>Gunneridae</taxon>
        <taxon>Pentapetalae</taxon>
        <taxon>rosids</taxon>
        <taxon>fabids</taxon>
        <taxon>Fabales</taxon>
        <taxon>Fabaceae</taxon>
        <taxon>Papilionoideae</taxon>
        <taxon>50 kb inversion clade</taxon>
        <taxon>NPAAA clade</taxon>
        <taxon>indigoferoid/millettioid clade</taxon>
        <taxon>Phaseoleae</taxon>
        <taxon>Vigna</taxon>
    </lineage>
</organism>
<name>A0A4D6L303_VIGUN</name>
<proteinExistence type="predicted"/>
<dbReference type="Proteomes" id="UP000501690">
    <property type="component" value="Linkage Group LG2"/>
</dbReference>
<dbReference type="EMBL" id="CP039346">
    <property type="protein sequence ID" value="QCD82917.1"/>
    <property type="molecule type" value="Genomic_DNA"/>
</dbReference>
<gene>
    <name evidence="2" type="ORF">DEO72_LG2g3259</name>
</gene>
<sequence>MNLSIISQQLSIENNLCTLSKRLDKGDGRKRKKGKEVGNAKKEKRLKGEKRFGGASGFKFGGSKKGFGGKAGKDHEGEVEEMWDSIAGGNSESQQLSIENNLCTLSKRLDKGDGRKRKKGKEVGNAKKEKRLKGEKRFGGASGFKFGGSKKGFGGKAGKDHEGEVEEMWDSIAGGNSEHHLYQQLLPCKIDHRQAQTERTLVTFSTHPKAFQPPIITTKLAMDSGFMMLTRTCPLVVMPLRTSPLVVLLYGPTRPLPAEDEPPGSTSTVTLFLCCFDVLDVSCDAP</sequence>
<accession>A0A4D6L303</accession>
<keyword evidence="3" id="KW-1185">Reference proteome</keyword>
<evidence type="ECO:0000313" key="3">
    <source>
        <dbReference type="Proteomes" id="UP000501690"/>
    </source>
</evidence>
<evidence type="ECO:0000256" key="1">
    <source>
        <dbReference type="SAM" id="MobiDB-lite"/>
    </source>
</evidence>